<dbReference type="InterPro" id="IPR050111">
    <property type="entry name" value="C-type_lectin/snaclec_domain"/>
</dbReference>
<evidence type="ECO:0000259" key="1">
    <source>
        <dbReference type="PROSITE" id="PS50041"/>
    </source>
</evidence>
<dbReference type="WBParaSite" id="ACRNAN_scaffold9919.g32878.t1">
    <property type="protein sequence ID" value="ACRNAN_scaffold9919.g32878.t1"/>
    <property type="gene ID" value="ACRNAN_scaffold9919.g32878"/>
</dbReference>
<dbReference type="SMART" id="SM00034">
    <property type="entry name" value="CLECT"/>
    <property type="match status" value="1"/>
</dbReference>
<dbReference type="SUPFAM" id="SSF56436">
    <property type="entry name" value="C-type lectin-like"/>
    <property type="match status" value="1"/>
</dbReference>
<accession>A0A914ENV6</accession>
<dbReference type="CDD" id="cd00037">
    <property type="entry name" value="CLECT"/>
    <property type="match status" value="1"/>
</dbReference>
<organism evidence="2 3">
    <name type="scientific">Acrobeloides nanus</name>
    <dbReference type="NCBI Taxonomy" id="290746"/>
    <lineage>
        <taxon>Eukaryota</taxon>
        <taxon>Metazoa</taxon>
        <taxon>Ecdysozoa</taxon>
        <taxon>Nematoda</taxon>
        <taxon>Chromadorea</taxon>
        <taxon>Rhabditida</taxon>
        <taxon>Tylenchina</taxon>
        <taxon>Cephalobomorpha</taxon>
        <taxon>Cephaloboidea</taxon>
        <taxon>Cephalobidae</taxon>
        <taxon>Acrobeloides</taxon>
    </lineage>
</organism>
<dbReference type="PROSITE" id="PS50041">
    <property type="entry name" value="C_TYPE_LECTIN_2"/>
    <property type="match status" value="1"/>
</dbReference>
<feature type="domain" description="C-type lectin" evidence="1">
    <location>
        <begin position="3"/>
        <end position="113"/>
    </location>
</feature>
<dbReference type="AlphaFoldDB" id="A0A914ENV6"/>
<dbReference type="Proteomes" id="UP000887540">
    <property type="component" value="Unplaced"/>
</dbReference>
<dbReference type="PANTHER" id="PTHR22803">
    <property type="entry name" value="MANNOSE, PHOSPHOLIPASE, LECTIN RECEPTOR RELATED"/>
    <property type="match status" value="1"/>
</dbReference>
<name>A0A914ENV6_9BILA</name>
<evidence type="ECO:0000313" key="2">
    <source>
        <dbReference type="Proteomes" id="UP000887540"/>
    </source>
</evidence>
<dbReference type="InterPro" id="IPR016187">
    <property type="entry name" value="CTDL_fold"/>
</dbReference>
<dbReference type="Pfam" id="PF00059">
    <property type="entry name" value="Lectin_C"/>
    <property type="match status" value="1"/>
</dbReference>
<protein>
    <submittedName>
        <fullName evidence="3">C-type lectin domain-containing protein</fullName>
    </submittedName>
</protein>
<dbReference type="InterPro" id="IPR001304">
    <property type="entry name" value="C-type_lectin-like"/>
</dbReference>
<reference evidence="3" key="1">
    <citation type="submission" date="2022-11" db="UniProtKB">
        <authorList>
            <consortium name="WormBaseParasite"/>
        </authorList>
    </citation>
    <scope>IDENTIFICATION</scope>
</reference>
<dbReference type="Gene3D" id="3.10.100.10">
    <property type="entry name" value="Mannose-Binding Protein A, subunit A"/>
    <property type="match status" value="1"/>
</dbReference>
<dbReference type="InterPro" id="IPR016186">
    <property type="entry name" value="C-type_lectin-like/link_sf"/>
</dbReference>
<keyword evidence="2" id="KW-1185">Reference proteome</keyword>
<evidence type="ECO:0000313" key="3">
    <source>
        <dbReference type="WBParaSite" id="ACRNAN_scaffold9919.g32878.t1"/>
    </source>
</evidence>
<proteinExistence type="predicted"/>
<sequence length="130" mass="14885">MGPNNRCYAAFNSSASQLPILWTDAEAYCGRHQGHLASIHNTFVNNFLWKWSKDPNVGSIWIGLYCGITATNSHFNWSDSTAYDYKNWVEPEPMDCTQSQNLCAYMQVEDGRWTTTQSCIYGVFPFICEF</sequence>